<dbReference type="InterPro" id="IPR001650">
    <property type="entry name" value="Helicase_C-like"/>
</dbReference>
<evidence type="ECO:0000313" key="8">
    <source>
        <dbReference type="EMBL" id="OYD54809.1"/>
    </source>
</evidence>
<protein>
    <submittedName>
        <fullName evidence="8">ATP-dependent RNA helicase HrpA</fullName>
    </submittedName>
</protein>
<reference evidence="8 9" key="1">
    <citation type="submission" date="2017-07" db="EMBL/GenBank/DDBJ databases">
        <title>Thauera sp. KNDSS-Mac4 genome sequence and assembly.</title>
        <authorList>
            <person name="Mayilraj S."/>
        </authorList>
    </citation>
    <scope>NUCLEOTIDE SEQUENCE [LARGE SCALE GENOMIC DNA]</scope>
    <source>
        <strain evidence="8 9">KNDSS-Mac4</strain>
    </source>
</reference>
<keyword evidence="2" id="KW-0378">Hydrolase</keyword>
<keyword evidence="1" id="KW-0547">Nucleotide-binding</keyword>
<dbReference type="InterPro" id="IPR024590">
    <property type="entry name" value="HrpA_C"/>
</dbReference>
<dbReference type="EMBL" id="NOIH01000006">
    <property type="protein sequence ID" value="OYD54809.1"/>
    <property type="molecule type" value="Genomic_DNA"/>
</dbReference>
<keyword evidence="4" id="KW-0067">ATP-binding</keyword>
<keyword evidence="3 8" id="KW-0347">Helicase</keyword>
<dbReference type="SMART" id="SM00847">
    <property type="entry name" value="HA2"/>
    <property type="match status" value="1"/>
</dbReference>
<dbReference type="PANTHER" id="PTHR18934:SF99">
    <property type="entry name" value="ATP-DEPENDENT RNA HELICASE DHX37-RELATED"/>
    <property type="match status" value="1"/>
</dbReference>
<dbReference type="Pfam" id="PF00270">
    <property type="entry name" value="DEAD"/>
    <property type="match status" value="1"/>
</dbReference>
<dbReference type="InterPro" id="IPR011709">
    <property type="entry name" value="DEAD-box_helicase_OB_fold"/>
</dbReference>
<dbReference type="Proteomes" id="UP000215181">
    <property type="component" value="Unassembled WGS sequence"/>
</dbReference>
<feature type="region of interest" description="Disordered" evidence="5">
    <location>
        <begin position="1"/>
        <end position="22"/>
    </location>
</feature>
<dbReference type="OrthoDB" id="9805617at2"/>
<feature type="domain" description="Helicase ATP-binding" evidence="6">
    <location>
        <begin position="93"/>
        <end position="256"/>
    </location>
</feature>
<evidence type="ECO:0000313" key="9">
    <source>
        <dbReference type="Proteomes" id="UP000215181"/>
    </source>
</evidence>
<evidence type="ECO:0000256" key="3">
    <source>
        <dbReference type="ARBA" id="ARBA00022806"/>
    </source>
</evidence>
<evidence type="ECO:0000259" key="6">
    <source>
        <dbReference type="PROSITE" id="PS51192"/>
    </source>
</evidence>
<dbReference type="InterPro" id="IPR027417">
    <property type="entry name" value="P-loop_NTPase"/>
</dbReference>
<dbReference type="CDD" id="cd18791">
    <property type="entry name" value="SF2_C_RHA"/>
    <property type="match status" value="1"/>
</dbReference>
<dbReference type="GO" id="GO:0005524">
    <property type="term" value="F:ATP binding"/>
    <property type="evidence" value="ECO:0007669"/>
    <property type="project" value="UniProtKB-KW"/>
</dbReference>
<dbReference type="RefSeq" id="WP_094267581.1">
    <property type="nucleotide sequence ID" value="NZ_NOIH01000006.1"/>
</dbReference>
<dbReference type="Pfam" id="PF21010">
    <property type="entry name" value="HA2_C"/>
    <property type="match status" value="1"/>
</dbReference>
<proteinExistence type="predicted"/>
<evidence type="ECO:0000256" key="1">
    <source>
        <dbReference type="ARBA" id="ARBA00022741"/>
    </source>
</evidence>
<dbReference type="Pfam" id="PF11898">
    <property type="entry name" value="DUF3418"/>
    <property type="match status" value="1"/>
</dbReference>
<dbReference type="Gene3D" id="3.40.50.300">
    <property type="entry name" value="P-loop containing nucleotide triphosphate hydrolases"/>
    <property type="match status" value="2"/>
</dbReference>
<organism evidence="8 9">
    <name type="scientific">Thauera propionica</name>
    <dbReference type="NCBI Taxonomy" id="2019431"/>
    <lineage>
        <taxon>Bacteria</taxon>
        <taxon>Pseudomonadati</taxon>
        <taxon>Pseudomonadota</taxon>
        <taxon>Betaproteobacteria</taxon>
        <taxon>Rhodocyclales</taxon>
        <taxon>Zoogloeaceae</taxon>
        <taxon>Thauera</taxon>
    </lineage>
</organism>
<sequence length="1403" mass="155422">MRAENRGARRPSDTPNFDDCLSADRPRLRRMARGLARPAKGDERAAAQRTRLQADFDTLLERSRTALLARRAALPVPEFPPELPVSARRDEIAAALAAHQVIIVCGETGSGKTTQLPKIAMTLGRGVAGLIGHTQPRRLAARATATRIAQELKSPLGEVVGYKIRFTDKTGERSHVKLMTDGILLAETQTDPLLAAYDTLIIDEAHERSLNIDFLLGYLKTLLPRRPDLKVVVTSATLDAERFAKHFADTAGKPAPVIEVSGRLYPIEIRYRPVEGEDIEPAAAPRMAAAKGDKSKDKGRDLLEALVEAVDEAQRCGPGDVLVFLPGEREIREAAEALRKAHHLPGTEILPLFARQSAQEQARVFSPSSGRRVVLSTNVAETSLTVPGIRYVVDTGLARIKRYSPRNKVEQLQVEKIAQSAAKQRAGRCGRVMDGICFRLYDEDDFDRRPPHTDPEILRSSLAGVILRMKALKLGAVEDFPFIDAPGSRLIGDGYALLAELGAVTDDEARQLTPIGSELAKLPLDPRIGRMILAARDRGAIAELLVIAAALSVQDPRERPQDSPGAADQAHAKFRGGEQDQKSEFLWYWHLWKAWDEVQRHESSSKQKAWCKKHFLNYMRMREWRDVFSQLHTLCAEHGWKESTLPANYEAIHKALLAGLLGNIGCKVEDASGPQAGSYLGARGIKFWPHPGSSLAKKAGKWIMAAEQVETSRLFGRCIARIEPEWVEEVGGHLIKRQVFEPHWSKASGAVRAWERGTLYGLVIYPRRGVAYRDIDPALCRELLICEGLVQGDIAEGPARAMAFLAHNQRLVAEIERLEHKSRRPDVLVDEALIEAFYDSKIPEDVCDLAGLEAWRKKAEKAEPKLLHLSREQLMRHEAEGVTTDRFPPALEVLGQKLKLTYLHQPGEADDGVTLAVPLAMLNQIPSNRCEWLVPGLLEEKVAALMKTVPQKHRHRLQPVAESAAAFMAAFEAGEFDTDEPLLKMLQRFVEERVQLKLPLESFRAENLKPHCFMNFRVIDEHGRVMGQSRNLMELRARFREQVAARFSAAKIGGALAGALSAAGVGAVGAGGDGGGRVSGDAAVRGGAEIERRAPPGKAARQRGGEVVEPATAAAMPAQVLSGFTAWTFGALPELLEVRVAGREVIGFPALHDDGESVSLRPYDTPEEAASVHKRGLARLFALNLKDQVRAVERLPGLRELALQYMSFGTEAELKARLVEATLNRCCLLEPLPTTSDAFAKRCAEAKTRVSLVAQEFMRLTGQLLAEHAALQKRLAGLKTFPEVVADIQAQLAAMLPKDFLVAFAWERLAHFPRYLKADSVRLDKLRNNPARDAQAMAEWKQLAQAWERERIARRRAGVEDPALEEFRWLLEELRVGLYAQELKTPMPVSVKRLQKIWDSRPR</sequence>
<dbReference type="SMART" id="SM00487">
    <property type="entry name" value="DEXDc"/>
    <property type="match status" value="1"/>
</dbReference>
<dbReference type="FunFam" id="1.20.120.1080:FF:000005">
    <property type="entry name" value="ATP-dependent helicase HrpA"/>
    <property type="match status" value="1"/>
</dbReference>
<dbReference type="InterPro" id="IPR011545">
    <property type="entry name" value="DEAD/DEAH_box_helicase_dom"/>
</dbReference>
<evidence type="ECO:0000259" key="7">
    <source>
        <dbReference type="PROSITE" id="PS51194"/>
    </source>
</evidence>
<evidence type="ECO:0000256" key="4">
    <source>
        <dbReference type="ARBA" id="ARBA00022840"/>
    </source>
</evidence>
<dbReference type="Gene3D" id="1.20.120.1080">
    <property type="match status" value="1"/>
</dbReference>
<name>A0A235F0J7_9RHOO</name>
<dbReference type="InterPro" id="IPR014001">
    <property type="entry name" value="Helicase_ATP-bd"/>
</dbReference>
<accession>A0A235F0J7</accession>
<dbReference type="PROSITE" id="PS51194">
    <property type="entry name" value="HELICASE_CTER"/>
    <property type="match status" value="1"/>
</dbReference>
<dbReference type="SUPFAM" id="SSF52540">
    <property type="entry name" value="P-loop containing nucleoside triphosphate hydrolases"/>
    <property type="match status" value="1"/>
</dbReference>
<evidence type="ECO:0000256" key="2">
    <source>
        <dbReference type="ARBA" id="ARBA00022801"/>
    </source>
</evidence>
<gene>
    <name evidence="8" type="primary">hrpA</name>
    <name evidence="8" type="ORF">CGK74_05935</name>
</gene>
<comment type="caution">
    <text evidence="8">The sequence shown here is derived from an EMBL/GenBank/DDBJ whole genome shotgun (WGS) entry which is preliminary data.</text>
</comment>
<feature type="compositionally biased region" description="Basic and acidic residues" evidence="5">
    <location>
        <begin position="1"/>
        <end position="12"/>
    </location>
</feature>
<dbReference type="InterPro" id="IPR010222">
    <property type="entry name" value="RNA_helicase_HrpA"/>
</dbReference>
<dbReference type="PROSITE" id="PS51192">
    <property type="entry name" value="HELICASE_ATP_BIND_1"/>
    <property type="match status" value="1"/>
</dbReference>
<dbReference type="GO" id="GO:0003724">
    <property type="term" value="F:RNA helicase activity"/>
    <property type="evidence" value="ECO:0007669"/>
    <property type="project" value="InterPro"/>
</dbReference>
<dbReference type="GO" id="GO:0003723">
    <property type="term" value="F:RNA binding"/>
    <property type="evidence" value="ECO:0007669"/>
    <property type="project" value="TreeGrafter"/>
</dbReference>
<dbReference type="InterPro" id="IPR007502">
    <property type="entry name" value="Helicase-assoc_dom"/>
</dbReference>
<dbReference type="PANTHER" id="PTHR18934">
    <property type="entry name" value="ATP-DEPENDENT RNA HELICASE"/>
    <property type="match status" value="1"/>
</dbReference>
<dbReference type="Pfam" id="PF07717">
    <property type="entry name" value="OB_NTP_bind"/>
    <property type="match status" value="1"/>
</dbReference>
<dbReference type="SMART" id="SM00382">
    <property type="entry name" value="AAA"/>
    <property type="match status" value="1"/>
</dbReference>
<dbReference type="InterPro" id="IPR003593">
    <property type="entry name" value="AAA+_ATPase"/>
</dbReference>
<feature type="domain" description="Helicase C-terminal" evidence="7">
    <location>
        <begin position="302"/>
        <end position="473"/>
    </location>
</feature>
<dbReference type="Pfam" id="PF00271">
    <property type="entry name" value="Helicase_C"/>
    <property type="match status" value="1"/>
</dbReference>
<evidence type="ECO:0000256" key="5">
    <source>
        <dbReference type="SAM" id="MobiDB-lite"/>
    </source>
</evidence>
<feature type="region of interest" description="Disordered" evidence="5">
    <location>
        <begin position="556"/>
        <end position="577"/>
    </location>
</feature>
<keyword evidence="9" id="KW-1185">Reference proteome</keyword>
<dbReference type="GO" id="GO:0016787">
    <property type="term" value="F:hydrolase activity"/>
    <property type="evidence" value="ECO:0007669"/>
    <property type="project" value="UniProtKB-KW"/>
</dbReference>
<dbReference type="SMART" id="SM00490">
    <property type="entry name" value="HELICc"/>
    <property type="match status" value="1"/>
</dbReference>
<dbReference type="NCBIfam" id="TIGR01967">
    <property type="entry name" value="DEAH_box_HrpA"/>
    <property type="match status" value="1"/>
</dbReference>